<keyword evidence="5" id="KW-1185">Reference proteome</keyword>
<evidence type="ECO:0000259" key="3">
    <source>
        <dbReference type="Pfam" id="PF20693"/>
    </source>
</evidence>
<proteinExistence type="predicted"/>
<feature type="transmembrane region" description="Helical" evidence="2">
    <location>
        <begin position="31"/>
        <end position="47"/>
    </location>
</feature>
<sequence length="1346" mass="160425">MEKYRKLKKKFNRDTTKDSELNRKKWNLQEDLFCFLSYCIMIITMILKINNPEMERSDAILFFLYFIAIIVWGILCSKIDKEQKIEKYLNILQSFNYYSPTIVMISTLIFYIAVCRKASIFILILIIAGSIILSIRTTWYKNKENIKQRENKICLKFEKLTPSDDIDLGIYEDAINFAFSDNEIQNIAISGSYSAGKSSLLASYKKKYKDKKFLHISLAHFEQENDNEEKMHTKLEGKILNQLLHQIKINKIPMTNFRIKNTVKISEIIKNTAEIVAFILIVFYFLFFNQWKNFVNELKVFSIKFTLIPEFKFSIGIIGALLTCKFILYIVQYQKNKNILKKFSIKGNEIELFEEDDASYFDKYLNEVLYLFENSGVDVIVFEDMDRFNNVRIFERLREINGLVNAKRINKEPLRFFYLLRDDIFTTKDRTKFFDYIIPVVPVMDGSNSYNKFIDILNKNGELGTLDLKFLQGISLYIDDMRLLKNICNEYKIYYHRLNITELDSNKMLAIITYKNIFPRDFNDLQLNKGYIYTLFSKKRVFIEKHINKLDKEIQIIDETLKKINDENLSDREEIGAVFARKYYSGYSLNYESDLIDWIEKHANNQQVLDELYDRLRIVELKNKNKLEDLKQQKNRLKIEKQEIKERHLSQLITKDTEDEIFSISDKDAIGRESYFNEVKGNDYYPLLKYLIWNGYIDETYNDYMTYFYEGGMKKEDKMFLRSVVEHRAKEPDYSLKDVKKVANSLRSIDFDQEESLNYDLFEVLLKEDNYVSSRNRIINQIRIKKNYDFLVGFVEKKSKCFTKTVTSICKFWRENFDELSRDGNINFNFLSKWAIEILCYVPEEDLIEVDKNKGLSDFINKQKMQIMISDELIDHFVKSALSMDIKLIDIRSYHKENNLFPKIIDSNLYEISMKNVNHILKEVYGENLKVEMKTKNFTVLRRHLDTSLYKYIQDNMEIYIGALLKETEEINDDYDTVVALFKQDNISDNLKQEYVKKLITPITSINDIVYDESWEYIIRNGILVYSEENILQYFQKKGLTQDLITFINDGQKELDFNLTEEDEIKEDLFLIIVSENNITDEKYEQIISTLGYNYPKFDIEEISNTKMNILIKYRVILMDESSLSFIRENYFDKMEKYIQLNFEEYLSISENNDMQEDIPLILKMVSNNIISEDNAIKIFNNVSGEIRLNETIYPELIMICIIEEHLSVDDINFLFEKYVIFTENVKRSIINLGIKNIDQIIDREFPINLEFIIDLLKYKAIDRFNKISLMLLVIEDYDQQDVVNCLKLIGKMEFVKLFDPKLRPKFKANRENKQLLAAFMEKEYIQDYSLDEKEEYYHYKRYKKK</sequence>
<protein>
    <recommendedName>
        <fullName evidence="3">YobI-like P-loop NTPase domain-containing protein</fullName>
    </recommendedName>
</protein>
<dbReference type="Pfam" id="PF20693">
    <property type="entry name" value="YobI-ATPase"/>
    <property type="match status" value="1"/>
</dbReference>
<comment type="caution">
    <text evidence="4">The sequence shown here is derived from an EMBL/GenBank/DDBJ whole genome shotgun (WGS) entry which is preliminary data.</text>
</comment>
<accession>A0ABX2I668</accession>
<dbReference type="Proteomes" id="UP001644750">
    <property type="component" value="Unassembled WGS sequence"/>
</dbReference>
<dbReference type="InterPro" id="IPR048428">
    <property type="entry name" value="YobI-NTPase"/>
</dbReference>
<name>A0ABX2I668_ANAHA</name>
<evidence type="ECO:0000256" key="1">
    <source>
        <dbReference type="SAM" id="Coils"/>
    </source>
</evidence>
<evidence type="ECO:0000313" key="5">
    <source>
        <dbReference type="Proteomes" id="UP001644750"/>
    </source>
</evidence>
<feature type="coiled-coil region" evidence="1">
    <location>
        <begin position="616"/>
        <end position="647"/>
    </location>
</feature>
<evidence type="ECO:0000256" key="2">
    <source>
        <dbReference type="SAM" id="Phobius"/>
    </source>
</evidence>
<keyword evidence="2" id="KW-1133">Transmembrane helix</keyword>
<dbReference type="EMBL" id="JAAITB010000048">
    <property type="protein sequence ID" value="NSJ80985.1"/>
    <property type="molecule type" value="Genomic_DNA"/>
</dbReference>
<dbReference type="RefSeq" id="WP_173726276.1">
    <property type="nucleotide sequence ID" value="NZ_JAAIQB010000029.1"/>
</dbReference>
<evidence type="ECO:0000313" key="4">
    <source>
        <dbReference type="EMBL" id="NSJ80985.1"/>
    </source>
</evidence>
<feature type="transmembrane region" description="Helical" evidence="2">
    <location>
        <begin position="120"/>
        <end position="139"/>
    </location>
</feature>
<feature type="transmembrane region" description="Helical" evidence="2">
    <location>
        <begin position="97"/>
        <end position="114"/>
    </location>
</feature>
<feature type="transmembrane region" description="Helical" evidence="2">
    <location>
        <begin position="59"/>
        <end position="76"/>
    </location>
</feature>
<feature type="transmembrane region" description="Helical" evidence="2">
    <location>
        <begin position="268"/>
        <end position="291"/>
    </location>
</feature>
<feature type="domain" description="YobI-like P-loop NTPase" evidence="3">
    <location>
        <begin position="171"/>
        <end position="533"/>
    </location>
</feature>
<reference evidence="4 5" key="1">
    <citation type="journal article" date="2020" name="Cell Host Microbe">
        <title>Functional and Genomic Variation between Human-Derived Isolates of Lachnospiraceae Reveals Inter- and Intra-Species Diversity.</title>
        <authorList>
            <person name="Sorbara M.T."/>
            <person name="Littmann E.R."/>
            <person name="Fontana E."/>
            <person name="Moody T.U."/>
            <person name="Kohout C.E."/>
            <person name="Gjonbalaj M."/>
            <person name="Eaton V."/>
            <person name="Seok R."/>
            <person name="Leiner I.M."/>
            <person name="Pamer E.G."/>
        </authorList>
    </citation>
    <scope>NUCLEOTIDE SEQUENCE [LARGE SCALE GENOMIC DNA]</scope>
    <source>
        <strain evidence="4 5">MSK.14.57</strain>
    </source>
</reference>
<keyword evidence="2" id="KW-0472">Membrane</keyword>
<keyword evidence="1" id="KW-0175">Coiled coil</keyword>
<gene>
    <name evidence="4" type="ORF">G5A72_15665</name>
</gene>
<keyword evidence="2" id="KW-0812">Transmembrane</keyword>
<organism evidence="4 5">
    <name type="scientific">Anaerostipes hadrus</name>
    <dbReference type="NCBI Taxonomy" id="649756"/>
    <lineage>
        <taxon>Bacteria</taxon>
        <taxon>Bacillati</taxon>
        <taxon>Bacillota</taxon>
        <taxon>Clostridia</taxon>
        <taxon>Lachnospirales</taxon>
        <taxon>Lachnospiraceae</taxon>
        <taxon>Anaerostipes</taxon>
    </lineage>
</organism>